<protein>
    <recommendedName>
        <fullName evidence="2">ABC transporter substrate-binding protein</fullName>
    </recommendedName>
</protein>
<proteinExistence type="predicted"/>
<feature type="non-terminal residue" evidence="1">
    <location>
        <position position="1"/>
    </location>
</feature>
<comment type="caution">
    <text evidence="1">The sequence shown here is derived from an EMBL/GenBank/DDBJ whole genome shotgun (WGS) entry which is preliminary data.</text>
</comment>
<reference evidence="1" key="1">
    <citation type="journal article" date="2014" name="Front. Microbiol.">
        <title>High frequency of phylogenetically diverse reductive dehalogenase-homologous genes in deep subseafloor sedimentary metagenomes.</title>
        <authorList>
            <person name="Kawai M."/>
            <person name="Futagami T."/>
            <person name="Toyoda A."/>
            <person name="Takaki Y."/>
            <person name="Nishi S."/>
            <person name="Hori S."/>
            <person name="Arai W."/>
            <person name="Tsubouchi T."/>
            <person name="Morono Y."/>
            <person name="Uchiyama I."/>
            <person name="Ito T."/>
            <person name="Fujiyama A."/>
            <person name="Inagaki F."/>
            <person name="Takami H."/>
        </authorList>
    </citation>
    <scope>NUCLEOTIDE SEQUENCE</scope>
    <source>
        <strain evidence="1">Expedition CK06-06</strain>
    </source>
</reference>
<dbReference type="Gene3D" id="3.40.190.10">
    <property type="entry name" value="Periplasmic binding protein-like II"/>
    <property type="match status" value="2"/>
</dbReference>
<organism evidence="1">
    <name type="scientific">marine sediment metagenome</name>
    <dbReference type="NCBI Taxonomy" id="412755"/>
    <lineage>
        <taxon>unclassified sequences</taxon>
        <taxon>metagenomes</taxon>
        <taxon>ecological metagenomes</taxon>
    </lineage>
</organism>
<evidence type="ECO:0000313" key="1">
    <source>
        <dbReference type="EMBL" id="GAI23667.1"/>
    </source>
</evidence>
<dbReference type="SUPFAM" id="SSF53850">
    <property type="entry name" value="Periplasmic binding protein-like II"/>
    <property type="match status" value="1"/>
</dbReference>
<dbReference type="EMBL" id="BARV01022757">
    <property type="protein sequence ID" value="GAI23667.1"/>
    <property type="molecule type" value="Genomic_DNA"/>
</dbReference>
<evidence type="ECO:0008006" key="2">
    <source>
        <dbReference type="Google" id="ProtNLM"/>
    </source>
</evidence>
<gene>
    <name evidence="1" type="ORF">S06H3_37451</name>
</gene>
<accession>X1LWA7</accession>
<sequence length="242" mass="27107">DVAEFFHRPPDMYGFFLGGCDWSVNCDHTYYMYGTGSNYGDVATGDLTLNTTEAKSAMEGLTRMADFNPPGWETMSFFDGDQYMLEGKVFMYQNWFYIWTTFCEQMPDQVGVAAVTGDAQPGAHLGAFVAVIPEAAPNPDAGGAFIKWMISNDYQKKQSIETGNLPMRTDTMEDSEVKAAIKDYEIFKAVMPYLTFRHCTWPGELQSGLYEAISKVWDGTMTAEEACDWLQNTKFAGRAAIE</sequence>
<name>X1LWA7_9ZZZZ</name>
<dbReference type="AlphaFoldDB" id="X1LWA7"/>
<dbReference type="Pfam" id="PF13416">
    <property type="entry name" value="SBP_bac_8"/>
    <property type="match status" value="1"/>
</dbReference>
<dbReference type="InterPro" id="IPR006059">
    <property type="entry name" value="SBP"/>
</dbReference>